<feature type="chain" id="PRO_5016067972" evidence="1">
    <location>
        <begin position="20"/>
        <end position="172"/>
    </location>
</feature>
<feature type="domain" description="DUF3347" evidence="2">
    <location>
        <begin position="50"/>
        <end position="126"/>
    </location>
</feature>
<evidence type="ECO:0000313" key="3">
    <source>
        <dbReference type="EMBL" id="PZX51571.1"/>
    </source>
</evidence>
<evidence type="ECO:0000313" key="4">
    <source>
        <dbReference type="Proteomes" id="UP000249115"/>
    </source>
</evidence>
<dbReference type="AlphaFoldDB" id="A0A2W7QUA5"/>
<evidence type="ECO:0000259" key="2">
    <source>
        <dbReference type="Pfam" id="PF11827"/>
    </source>
</evidence>
<sequence length="172" mass="18792">MKKFILLVSLALGSLGAYAQHVHGSNDHKNTEEMSPMAPMFKDQAIGNAYSKYIELKNGLVTSDALKINDAAALLVLALQDVNDGGKVLYEARMVSKAKNLEEQRKMFASLSNEMVALIKNAKLSMGTIYVDFCPMANNSTGAYWLSNEMAIANPYFGSKMPTCGSVKEKIE</sequence>
<dbReference type="Pfam" id="PF11827">
    <property type="entry name" value="DUF3347"/>
    <property type="match status" value="1"/>
</dbReference>
<evidence type="ECO:0000256" key="1">
    <source>
        <dbReference type="SAM" id="SignalP"/>
    </source>
</evidence>
<dbReference type="Proteomes" id="UP000249115">
    <property type="component" value="Unassembled WGS sequence"/>
</dbReference>
<gene>
    <name evidence="3" type="ORF">LV84_03728</name>
</gene>
<dbReference type="RefSeq" id="WP_223271792.1">
    <property type="nucleotide sequence ID" value="NZ_MSSV01000002.1"/>
</dbReference>
<protein>
    <submittedName>
        <fullName evidence="3">Uncharacterized protein DUF3347</fullName>
    </submittedName>
</protein>
<comment type="caution">
    <text evidence="3">The sequence shown here is derived from an EMBL/GenBank/DDBJ whole genome shotgun (WGS) entry which is preliminary data.</text>
</comment>
<dbReference type="InterPro" id="IPR021782">
    <property type="entry name" value="DUF3347"/>
</dbReference>
<keyword evidence="1" id="KW-0732">Signal</keyword>
<proteinExistence type="predicted"/>
<accession>A0A2W7QUA5</accession>
<feature type="signal peptide" evidence="1">
    <location>
        <begin position="1"/>
        <end position="19"/>
    </location>
</feature>
<dbReference type="EMBL" id="QKZU01000018">
    <property type="protein sequence ID" value="PZX51571.1"/>
    <property type="molecule type" value="Genomic_DNA"/>
</dbReference>
<name>A0A2W7QUA5_9BACT</name>
<organism evidence="3 4">
    <name type="scientific">Algoriphagus ratkowskyi</name>
    <dbReference type="NCBI Taxonomy" id="57028"/>
    <lineage>
        <taxon>Bacteria</taxon>
        <taxon>Pseudomonadati</taxon>
        <taxon>Bacteroidota</taxon>
        <taxon>Cytophagia</taxon>
        <taxon>Cytophagales</taxon>
        <taxon>Cyclobacteriaceae</taxon>
        <taxon>Algoriphagus</taxon>
    </lineage>
</organism>
<reference evidence="3 4" key="1">
    <citation type="submission" date="2018-06" db="EMBL/GenBank/DDBJ databases">
        <title>Genomic Encyclopedia of Archaeal and Bacterial Type Strains, Phase II (KMG-II): from individual species to whole genera.</title>
        <authorList>
            <person name="Goeker M."/>
        </authorList>
    </citation>
    <scope>NUCLEOTIDE SEQUENCE [LARGE SCALE GENOMIC DNA]</scope>
    <source>
        <strain evidence="3 4">DSM 22686</strain>
    </source>
</reference>